<dbReference type="AlphaFoldDB" id="A0A1I7W7U7"/>
<accession>A0A1I7W7U7</accession>
<dbReference type="WBParaSite" id="Hba_00713">
    <property type="protein sequence ID" value="Hba_00713"/>
    <property type="gene ID" value="Hba_00713"/>
</dbReference>
<evidence type="ECO:0000313" key="1">
    <source>
        <dbReference type="Proteomes" id="UP000095283"/>
    </source>
</evidence>
<dbReference type="Proteomes" id="UP000095283">
    <property type="component" value="Unplaced"/>
</dbReference>
<reference evidence="2" key="1">
    <citation type="submission" date="2016-11" db="UniProtKB">
        <authorList>
            <consortium name="WormBaseParasite"/>
        </authorList>
    </citation>
    <scope>IDENTIFICATION</scope>
</reference>
<proteinExistence type="predicted"/>
<sequence length="142" mass="15662">MKRQKTSLFNLVGPNPELILSVASALHPASLSYNIPSNTLHSLHNSRQFTQPIIFISILLNMSQNRKKSLIQTNQKKYSQVAKAAVLSSAMLARKNSLGRGGTQFGARESIAAISDMLSTQQKKQIKPSKSQLLSFSKLFGY</sequence>
<protein>
    <submittedName>
        <fullName evidence="2">Uncharacterized protein</fullName>
    </submittedName>
</protein>
<organism evidence="1 2">
    <name type="scientific">Heterorhabditis bacteriophora</name>
    <name type="common">Entomopathogenic nematode worm</name>
    <dbReference type="NCBI Taxonomy" id="37862"/>
    <lineage>
        <taxon>Eukaryota</taxon>
        <taxon>Metazoa</taxon>
        <taxon>Ecdysozoa</taxon>
        <taxon>Nematoda</taxon>
        <taxon>Chromadorea</taxon>
        <taxon>Rhabditida</taxon>
        <taxon>Rhabditina</taxon>
        <taxon>Rhabditomorpha</taxon>
        <taxon>Strongyloidea</taxon>
        <taxon>Heterorhabditidae</taxon>
        <taxon>Heterorhabditis</taxon>
    </lineage>
</organism>
<evidence type="ECO:0000313" key="2">
    <source>
        <dbReference type="WBParaSite" id="Hba_00713"/>
    </source>
</evidence>
<keyword evidence="1" id="KW-1185">Reference proteome</keyword>
<name>A0A1I7W7U7_HETBA</name>